<dbReference type="AlphaFoldDB" id="L8IMJ8"/>
<evidence type="ECO:0000313" key="3">
    <source>
        <dbReference type="Proteomes" id="UP000011080"/>
    </source>
</evidence>
<feature type="region of interest" description="Disordered" evidence="1">
    <location>
        <begin position="442"/>
        <end position="482"/>
    </location>
</feature>
<name>L8IMJ8_9CETA</name>
<feature type="region of interest" description="Disordered" evidence="1">
    <location>
        <begin position="80"/>
        <end position="106"/>
    </location>
</feature>
<sequence>MEWMLGGRGVDVEWTLCGHRVDMDWTWNGHRVDMQWTLCGLGVDTEWTLGGRGADTEWMWSGRWVDTAWTWSGPGVDASWTPGPEFGIRPAPSTNVPTSPDSPLPSGCGIPSLRRALWKSDSRDPSPGPSVPLAPPVTGHVGLYTLTSPGCALVPQKMPQGKSRTKSNISHSKLAQRHHAALSDGVVQWCLCQHQVGNIFGNIEKLRGPTPPPHPPTSVKASGVSWHRHHKDGDCLLRAAVCQASRMEPGVWSDSVDGWVDTDLLGVPGTGGAQRNRPLPAPTPSNKACCAPGMCRVPGPGSVPKGRKCPISSLDHQLLEADAKMGLDVISRGAPGSTDAFEAISTPGEDLPSQTKLQPGPQEPGPDWALTWKVGQMPSSVASPDEYLPTRCQNLPPLSPQPHRPLATVPICVSSVSFSYRVTPAHSGHRLPAFSTEGLAAGEWATPGPGPLKTADSYPVEPNPSPPPLNYPGGQGFRAGSQEVELLSVGSRLDHRGEFRERDSGQA</sequence>
<dbReference type="EMBL" id="JH881006">
    <property type="protein sequence ID" value="ELR57288.1"/>
    <property type="molecule type" value="Genomic_DNA"/>
</dbReference>
<feature type="region of interest" description="Disordered" evidence="1">
    <location>
        <begin position="488"/>
        <end position="507"/>
    </location>
</feature>
<organism evidence="2 3">
    <name type="scientific">Bos mutus</name>
    <name type="common">wild yak</name>
    <dbReference type="NCBI Taxonomy" id="72004"/>
    <lineage>
        <taxon>Eukaryota</taxon>
        <taxon>Metazoa</taxon>
        <taxon>Chordata</taxon>
        <taxon>Craniata</taxon>
        <taxon>Vertebrata</taxon>
        <taxon>Euteleostomi</taxon>
        <taxon>Mammalia</taxon>
        <taxon>Eutheria</taxon>
        <taxon>Laurasiatheria</taxon>
        <taxon>Artiodactyla</taxon>
        <taxon>Ruminantia</taxon>
        <taxon>Pecora</taxon>
        <taxon>Bovidae</taxon>
        <taxon>Bovinae</taxon>
        <taxon>Bos</taxon>
    </lineage>
</organism>
<gene>
    <name evidence="2" type="ORF">M91_16657</name>
</gene>
<proteinExistence type="predicted"/>
<feature type="compositionally biased region" description="Basic and acidic residues" evidence="1">
    <location>
        <begin position="492"/>
        <end position="507"/>
    </location>
</feature>
<dbReference type="Proteomes" id="UP000011080">
    <property type="component" value="Unassembled WGS sequence"/>
</dbReference>
<reference evidence="2 3" key="1">
    <citation type="journal article" date="2012" name="Nat. Genet.">
        <title>The yak genome and adaptation to life at high altitude.</title>
        <authorList>
            <person name="Qiu Q."/>
            <person name="Zhang G."/>
            <person name="Ma T."/>
            <person name="Qian W."/>
            <person name="Wang J."/>
            <person name="Ye Z."/>
            <person name="Cao C."/>
            <person name="Hu Q."/>
            <person name="Kim J."/>
            <person name="Larkin D.M."/>
            <person name="Auvil L."/>
            <person name="Capitanu B."/>
            <person name="Ma J."/>
            <person name="Lewin H.A."/>
            <person name="Qian X."/>
            <person name="Lang Y."/>
            <person name="Zhou R."/>
            <person name="Wang L."/>
            <person name="Wang K."/>
            <person name="Xia J."/>
            <person name="Liao S."/>
            <person name="Pan S."/>
            <person name="Lu X."/>
            <person name="Hou H."/>
            <person name="Wang Y."/>
            <person name="Zang X."/>
            <person name="Yin Y."/>
            <person name="Ma H."/>
            <person name="Zhang J."/>
            <person name="Wang Z."/>
            <person name="Zhang Y."/>
            <person name="Zhang D."/>
            <person name="Yonezawa T."/>
            <person name="Hasegawa M."/>
            <person name="Zhong Y."/>
            <person name="Liu W."/>
            <person name="Zhang Y."/>
            <person name="Huang Z."/>
            <person name="Zhang S."/>
            <person name="Long R."/>
            <person name="Yang H."/>
            <person name="Wang J."/>
            <person name="Lenstra J.A."/>
            <person name="Cooper D.N."/>
            <person name="Wu Y."/>
            <person name="Wang J."/>
            <person name="Shi P."/>
            <person name="Wang J."/>
            <person name="Liu J."/>
        </authorList>
    </citation>
    <scope>NUCLEOTIDE SEQUENCE [LARGE SCALE GENOMIC DNA]</scope>
    <source>
        <strain evidence="3">yakQH1</strain>
    </source>
</reference>
<protein>
    <submittedName>
        <fullName evidence="2">Uncharacterized protein</fullName>
    </submittedName>
</protein>
<feature type="compositionally biased region" description="Polar residues" evidence="1">
    <location>
        <begin position="92"/>
        <end position="101"/>
    </location>
</feature>
<accession>L8IMJ8</accession>
<evidence type="ECO:0000313" key="2">
    <source>
        <dbReference type="EMBL" id="ELR57288.1"/>
    </source>
</evidence>
<evidence type="ECO:0000256" key="1">
    <source>
        <dbReference type="SAM" id="MobiDB-lite"/>
    </source>
</evidence>
<feature type="compositionally biased region" description="Pro residues" evidence="1">
    <location>
        <begin position="461"/>
        <end position="470"/>
    </location>
</feature>